<evidence type="ECO:0000256" key="1">
    <source>
        <dbReference type="ARBA" id="ARBA00022676"/>
    </source>
</evidence>
<dbReference type="SUPFAM" id="SSF53756">
    <property type="entry name" value="UDP-Glycosyltransferase/glycogen phosphorylase"/>
    <property type="match status" value="1"/>
</dbReference>
<dbReference type="PANTHER" id="PTHR30160">
    <property type="entry name" value="TETRAACYLDISACCHARIDE 4'-KINASE-RELATED"/>
    <property type="match status" value="1"/>
</dbReference>
<dbReference type="OrthoDB" id="9772349at2"/>
<gene>
    <name evidence="3" type="ORF">DMB68_19105</name>
</gene>
<dbReference type="GO" id="GO:0005829">
    <property type="term" value="C:cytosol"/>
    <property type="evidence" value="ECO:0007669"/>
    <property type="project" value="TreeGrafter"/>
</dbReference>
<name>A0A2V4CC28_9FLAO</name>
<accession>A0A2V4CC28</accession>
<comment type="caution">
    <text evidence="3">The sequence shown here is derived from an EMBL/GenBank/DDBJ whole genome shotgun (WGS) entry which is preliminary data.</text>
</comment>
<keyword evidence="2 3" id="KW-0808">Transferase</keyword>
<dbReference type="Pfam" id="PF01075">
    <property type="entry name" value="Glyco_transf_9"/>
    <property type="match status" value="1"/>
</dbReference>
<dbReference type="EMBL" id="QJHL01000005">
    <property type="protein sequence ID" value="PXY43694.1"/>
    <property type="molecule type" value="Genomic_DNA"/>
</dbReference>
<keyword evidence="1" id="KW-0328">Glycosyltransferase</keyword>
<evidence type="ECO:0000313" key="3">
    <source>
        <dbReference type="EMBL" id="PXY43694.1"/>
    </source>
</evidence>
<keyword evidence="4" id="KW-1185">Reference proteome</keyword>
<proteinExistence type="predicted"/>
<sequence>MKVLVIQNKMIGDVLTSTVICETIKKHQPNWEIHYMIQPNTLAVVENNPFIDKIVFFEPQKHKGFFKLISFGTSLASEKYDAVIDAYGKWESILPAYFCGAKIRIGFKKWYTSLLFTNIIIQEKNVEGSAVYHRLQLVEALLKTKPEIIFPKIYLTDTEINEAKIAMKERLDPALKIIMISVLGSGKSKSLPPEKMAETLNIIAEQEVQLLFNFMPNQQDEAKVIYDLCKPQTQQKIVFDFYTKGLRAFLAILSQCDALIGNEGGAVNMAKALNIKTFTIFSPWINKSSWNMLSDKENHIAVHLKDYFPDLYENKHPKEFKGKSLELYDKLDSNLYKESLQEFVKRISL</sequence>
<evidence type="ECO:0000256" key="2">
    <source>
        <dbReference type="ARBA" id="ARBA00022679"/>
    </source>
</evidence>
<protein>
    <submittedName>
        <fullName evidence="3">Glycosyltransferase</fullName>
    </submittedName>
</protein>
<organism evidence="3 4">
    <name type="scientific">Flavobacterium hydrophilum</name>
    <dbReference type="NCBI Taxonomy" id="2211445"/>
    <lineage>
        <taxon>Bacteria</taxon>
        <taxon>Pseudomonadati</taxon>
        <taxon>Bacteroidota</taxon>
        <taxon>Flavobacteriia</taxon>
        <taxon>Flavobacteriales</taxon>
        <taxon>Flavobacteriaceae</taxon>
        <taxon>Flavobacterium</taxon>
    </lineage>
</organism>
<dbReference type="InterPro" id="IPR002201">
    <property type="entry name" value="Glyco_trans_9"/>
</dbReference>
<dbReference type="GO" id="GO:0009244">
    <property type="term" value="P:lipopolysaccharide core region biosynthetic process"/>
    <property type="evidence" value="ECO:0007669"/>
    <property type="project" value="TreeGrafter"/>
</dbReference>
<dbReference type="Proteomes" id="UP000247681">
    <property type="component" value="Unassembled WGS sequence"/>
</dbReference>
<dbReference type="CDD" id="cd03789">
    <property type="entry name" value="GT9_LPS_heptosyltransferase"/>
    <property type="match status" value="1"/>
</dbReference>
<dbReference type="GO" id="GO:0008713">
    <property type="term" value="F:ADP-heptose-lipopolysaccharide heptosyltransferase activity"/>
    <property type="evidence" value="ECO:0007669"/>
    <property type="project" value="TreeGrafter"/>
</dbReference>
<reference evidence="3 4" key="1">
    <citation type="submission" date="2018-05" db="EMBL/GenBank/DDBJ databases">
        <title>Flavobacterium sp. strain IMCC34758, incomplete genome.</title>
        <authorList>
            <person name="Joung Y."/>
        </authorList>
    </citation>
    <scope>NUCLEOTIDE SEQUENCE [LARGE SCALE GENOMIC DNA]</scope>
    <source>
        <strain evidence="3 4">IMCC34758</strain>
    </source>
</reference>
<dbReference type="RefSeq" id="WP_110348236.1">
    <property type="nucleotide sequence ID" value="NZ_QJHL01000005.1"/>
</dbReference>
<dbReference type="AlphaFoldDB" id="A0A2V4CC28"/>
<evidence type="ECO:0000313" key="4">
    <source>
        <dbReference type="Proteomes" id="UP000247681"/>
    </source>
</evidence>
<dbReference type="InterPro" id="IPR051199">
    <property type="entry name" value="LPS_LOS_Heptosyltrfase"/>
</dbReference>
<dbReference type="Gene3D" id="3.40.50.2000">
    <property type="entry name" value="Glycogen Phosphorylase B"/>
    <property type="match status" value="2"/>
</dbReference>